<evidence type="ECO:0000313" key="1">
    <source>
        <dbReference type="EMBL" id="MEH7826828.1"/>
    </source>
</evidence>
<dbReference type="RefSeq" id="WP_335418513.1">
    <property type="nucleotide sequence ID" value="NZ_JBALHR010000001.1"/>
</dbReference>
<reference evidence="1" key="1">
    <citation type="submission" date="2024-02" db="EMBL/GenBank/DDBJ databases">
        <title>Genome sequences of strain Gemmobacter sp. JM10B15.</title>
        <authorList>
            <person name="Zhang M."/>
        </authorList>
    </citation>
    <scope>NUCLEOTIDE SEQUENCE</scope>
    <source>
        <strain evidence="1">JM10B15</strain>
    </source>
</reference>
<comment type="caution">
    <text evidence="1">The sequence shown here is derived from an EMBL/GenBank/DDBJ whole genome shotgun (WGS) entry which is preliminary data.</text>
</comment>
<keyword evidence="2" id="KW-1185">Reference proteome</keyword>
<gene>
    <name evidence="1" type="ORF">V6590_01570</name>
</gene>
<proteinExistence type="predicted"/>
<accession>A0ABU8BQ49</accession>
<evidence type="ECO:0000313" key="2">
    <source>
        <dbReference type="Proteomes" id="UP001431963"/>
    </source>
</evidence>
<dbReference type="EMBL" id="JBALHR010000001">
    <property type="protein sequence ID" value="MEH7826828.1"/>
    <property type="molecule type" value="Genomic_DNA"/>
</dbReference>
<sequence>MSSGWFLAPPAFQLTKAAAAGLMVLLSVGDGVVLVMETSCHAKLT</sequence>
<name>A0ABU8BQ49_9RHOB</name>
<dbReference type="Proteomes" id="UP001431963">
    <property type="component" value="Unassembled WGS sequence"/>
</dbReference>
<protein>
    <submittedName>
        <fullName evidence="1">Uncharacterized protein</fullName>
    </submittedName>
</protein>
<organism evidence="1 2">
    <name type="scientific">Gemmobacter denitrificans</name>
    <dbReference type="NCBI Taxonomy" id="3123040"/>
    <lineage>
        <taxon>Bacteria</taxon>
        <taxon>Pseudomonadati</taxon>
        <taxon>Pseudomonadota</taxon>
        <taxon>Alphaproteobacteria</taxon>
        <taxon>Rhodobacterales</taxon>
        <taxon>Paracoccaceae</taxon>
        <taxon>Gemmobacter</taxon>
    </lineage>
</organism>